<gene>
    <name evidence="2" type="ORF">GCM10009416_20950</name>
</gene>
<accession>A0ABP3Q3U5</accession>
<evidence type="ECO:0000313" key="2">
    <source>
        <dbReference type="EMBL" id="GAA0582339.1"/>
    </source>
</evidence>
<protein>
    <submittedName>
        <fullName evidence="2">Uncharacterized protein</fullName>
    </submittedName>
</protein>
<evidence type="ECO:0000256" key="1">
    <source>
        <dbReference type="SAM" id="MobiDB-lite"/>
    </source>
</evidence>
<sequence>MLRRGGADEGGGEARAGEAGDHAATNHIGSSPCWLAAARPARGDRSGRNGVAPGGFANAGGTAGPRSRVTRGKPKDGADVTLKYSLRTFREKRFIQLPSGLD</sequence>
<keyword evidence="3" id="KW-1185">Reference proteome</keyword>
<proteinExistence type="predicted"/>
<reference evidence="3" key="1">
    <citation type="journal article" date="2019" name="Int. J. Syst. Evol. Microbiol.">
        <title>The Global Catalogue of Microorganisms (GCM) 10K type strain sequencing project: providing services to taxonomists for standard genome sequencing and annotation.</title>
        <authorList>
            <consortium name="The Broad Institute Genomics Platform"/>
            <consortium name="The Broad Institute Genome Sequencing Center for Infectious Disease"/>
            <person name="Wu L."/>
            <person name="Ma J."/>
        </authorList>
    </citation>
    <scope>NUCLEOTIDE SEQUENCE [LARGE SCALE GENOMIC DNA]</scope>
    <source>
        <strain evidence="3">JCM 9933</strain>
    </source>
</reference>
<dbReference type="Proteomes" id="UP001501588">
    <property type="component" value="Unassembled WGS sequence"/>
</dbReference>
<feature type="region of interest" description="Disordered" evidence="1">
    <location>
        <begin position="1"/>
        <end position="78"/>
    </location>
</feature>
<dbReference type="EMBL" id="BAAAFZ010000026">
    <property type="protein sequence ID" value="GAA0582339.1"/>
    <property type="molecule type" value="Genomic_DNA"/>
</dbReference>
<name>A0ABP3Q3U5_9PROT</name>
<organism evidence="2 3">
    <name type="scientific">Craurococcus roseus</name>
    <dbReference type="NCBI Taxonomy" id="77585"/>
    <lineage>
        <taxon>Bacteria</taxon>
        <taxon>Pseudomonadati</taxon>
        <taxon>Pseudomonadota</taxon>
        <taxon>Alphaproteobacteria</taxon>
        <taxon>Acetobacterales</taxon>
        <taxon>Acetobacteraceae</taxon>
        <taxon>Craurococcus</taxon>
    </lineage>
</organism>
<comment type="caution">
    <text evidence="2">The sequence shown here is derived from an EMBL/GenBank/DDBJ whole genome shotgun (WGS) entry which is preliminary data.</text>
</comment>
<evidence type="ECO:0000313" key="3">
    <source>
        <dbReference type="Proteomes" id="UP001501588"/>
    </source>
</evidence>